<evidence type="ECO:0000256" key="1">
    <source>
        <dbReference type="SAM" id="MobiDB-lite"/>
    </source>
</evidence>
<dbReference type="PANTHER" id="PTHR34660:SF3">
    <property type="entry name" value="RRM DOMAIN-CONTAINING PROTEIN"/>
    <property type="match status" value="1"/>
</dbReference>
<sequence length="539" mass="61718">MSRCFPFPPPGYAKKSRTDDVEDLPKKEKNREKKHKKEKRDNEKRESKERREKDRSEGKQKEKKDRKERHRDKKKDREKDRDKDKDKDKNATSDEKKLAGQSQGHNGETFSQKEDWDKNRDSVSDEKRLSGQFVGYNGERLSQNSNLSEETKDSKFVQELDKRIRDENKGTRNQLVEKFTGTDRKKDEGTVRLVAKDIGTGAEGKEKNKDKRIDNRKIDGRGIEASIRGNSMVQRGIEANFRGNSMVQNLAGVVQSKVEGVPRPVEKHIERKMEGKEKTKEKESDDKRGDKRKDKDRDKKSQGKDKDRNKEKKKEEKAKEKNEHKNSEQDKIKESNNNDPIGTHNMKTSDLPKDSNKSAASEGNLRKRKDYETNGFLHANDVRPNKLPRPTSSHPLTENGRILEPCQTPIIFTSDRQGAASTIKVHNKERRVNGVIEAPPISISSTKPSSATAPADQIAEASLKPPHPDSKDLSKIFSVPKMDEWSDCDDQEWLFSCDETQSKRPEVGFSTIDETPQVWAEALRIESADVCALPYVIPY</sequence>
<feature type="compositionally biased region" description="Polar residues" evidence="1">
    <location>
        <begin position="337"/>
        <end position="348"/>
    </location>
</feature>
<organism evidence="2 3">
    <name type="scientific">Liquidambar formosana</name>
    <name type="common">Formosan gum</name>
    <dbReference type="NCBI Taxonomy" id="63359"/>
    <lineage>
        <taxon>Eukaryota</taxon>
        <taxon>Viridiplantae</taxon>
        <taxon>Streptophyta</taxon>
        <taxon>Embryophyta</taxon>
        <taxon>Tracheophyta</taxon>
        <taxon>Spermatophyta</taxon>
        <taxon>Magnoliopsida</taxon>
        <taxon>eudicotyledons</taxon>
        <taxon>Gunneridae</taxon>
        <taxon>Pentapetalae</taxon>
        <taxon>Saxifragales</taxon>
        <taxon>Altingiaceae</taxon>
        <taxon>Liquidambar</taxon>
    </lineage>
</organism>
<feature type="region of interest" description="Disordered" evidence="1">
    <location>
        <begin position="1"/>
        <end position="169"/>
    </location>
</feature>
<proteinExistence type="predicted"/>
<reference evidence="2 3" key="1">
    <citation type="journal article" date="2024" name="Plant J.">
        <title>Genome sequences and population genomics reveal climatic adaptation and genomic divergence between two closely related sweetgum species.</title>
        <authorList>
            <person name="Xu W.Q."/>
            <person name="Ren C.Q."/>
            <person name="Zhang X.Y."/>
            <person name="Comes H.P."/>
            <person name="Liu X.H."/>
            <person name="Li Y.G."/>
            <person name="Kettle C.J."/>
            <person name="Jalonen R."/>
            <person name="Gaisberger H."/>
            <person name="Ma Y.Z."/>
            <person name="Qiu Y.X."/>
        </authorList>
    </citation>
    <scope>NUCLEOTIDE SEQUENCE [LARGE SCALE GENOMIC DNA]</scope>
    <source>
        <strain evidence="2">Hangzhou</strain>
    </source>
</reference>
<feature type="compositionally biased region" description="Basic and acidic residues" evidence="1">
    <location>
        <begin position="149"/>
        <end position="169"/>
    </location>
</feature>
<feature type="compositionally biased region" description="Basic and acidic residues" evidence="1">
    <location>
        <begin position="111"/>
        <end position="129"/>
    </location>
</feature>
<feature type="compositionally biased region" description="Basic and acidic residues" evidence="1">
    <location>
        <begin position="75"/>
        <end position="98"/>
    </location>
</feature>
<feature type="compositionally biased region" description="Basic and acidic residues" evidence="1">
    <location>
        <begin position="264"/>
        <end position="336"/>
    </location>
</feature>
<accession>A0AAP0S7N1</accession>
<protein>
    <recommendedName>
        <fullName evidence="4">Myb-like protein X</fullName>
    </recommendedName>
</protein>
<feature type="compositionally biased region" description="Polar residues" evidence="1">
    <location>
        <begin position="100"/>
        <end position="110"/>
    </location>
</feature>
<evidence type="ECO:0000313" key="2">
    <source>
        <dbReference type="EMBL" id="KAK9289097.1"/>
    </source>
</evidence>
<feature type="compositionally biased region" description="Basic and acidic residues" evidence="1">
    <location>
        <begin position="39"/>
        <end position="65"/>
    </location>
</feature>
<feature type="compositionally biased region" description="Pro residues" evidence="1">
    <location>
        <begin position="1"/>
        <end position="11"/>
    </location>
</feature>
<evidence type="ECO:0000313" key="3">
    <source>
        <dbReference type="Proteomes" id="UP001415857"/>
    </source>
</evidence>
<evidence type="ECO:0008006" key="4">
    <source>
        <dbReference type="Google" id="ProtNLM"/>
    </source>
</evidence>
<feature type="compositionally biased region" description="Basic and acidic residues" evidence="1">
    <location>
        <begin position="16"/>
        <end position="31"/>
    </location>
</feature>
<keyword evidence="3" id="KW-1185">Reference proteome</keyword>
<dbReference type="AlphaFoldDB" id="A0AAP0S7N1"/>
<comment type="caution">
    <text evidence="2">The sequence shown here is derived from an EMBL/GenBank/DDBJ whole genome shotgun (WGS) entry which is preliminary data.</text>
</comment>
<gene>
    <name evidence="2" type="ORF">L1049_017569</name>
</gene>
<dbReference type="EMBL" id="JBBPBK010000003">
    <property type="protein sequence ID" value="KAK9289097.1"/>
    <property type="molecule type" value="Genomic_DNA"/>
</dbReference>
<feature type="region of interest" description="Disordered" evidence="1">
    <location>
        <begin position="253"/>
        <end position="400"/>
    </location>
</feature>
<dbReference type="Proteomes" id="UP001415857">
    <property type="component" value="Unassembled WGS sequence"/>
</dbReference>
<dbReference type="PANTHER" id="PTHR34660">
    <property type="entry name" value="MYB-LIKE PROTEIN X"/>
    <property type="match status" value="1"/>
</dbReference>
<name>A0AAP0S7N1_LIQFO</name>